<comment type="caution">
    <text evidence="4">The sequence shown here is derived from an EMBL/GenBank/DDBJ whole genome shotgun (WGS) entry which is preliminary data.</text>
</comment>
<keyword evidence="5" id="KW-1185">Reference proteome</keyword>
<keyword evidence="1" id="KW-0802">TPR repeat</keyword>
<dbReference type="PROSITE" id="PS50005">
    <property type="entry name" value="TPR"/>
    <property type="match status" value="2"/>
</dbReference>
<feature type="repeat" description="TPR" evidence="1">
    <location>
        <begin position="190"/>
        <end position="223"/>
    </location>
</feature>
<proteinExistence type="predicted"/>
<dbReference type="EMBL" id="JAMRDG010000002">
    <property type="protein sequence ID" value="KAJ3691863.1"/>
    <property type="molecule type" value="Genomic_DNA"/>
</dbReference>
<dbReference type="Pfam" id="PF13181">
    <property type="entry name" value="TPR_8"/>
    <property type="match status" value="2"/>
</dbReference>
<evidence type="ECO:0000259" key="3">
    <source>
        <dbReference type="Pfam" id="PF13877"/>
    </source>
</evidence>
<feature type="region of interest" description="Disordered" evidence="2">
    <location>
        <begin position="247"/>
        <end position="317"/>
    </location>
</feature>
<feature type="domain" description="RNA-polymerase II-associated protein 3-like C-terminal" evidence="3">
    <location>
        <begin position="337"/>
        <end position="423"/>
    </location>
</feature>
<name>A0AAD6EPD9_9POAL</name>
<organism evidence="4 5">
    <name type="scientific">Rhynchospora tenuis</name>
    <dbReference type="NCBI Taxonomy" id="198213"/>
    <lineage>
        <taxon>Eukaryota</taxon>
        <taxon>Viridiplantae</taxon>
        <taxon>Streptophyta</taxon>
        <taxon>Embryophyta</taxon>
        <taxon>Tracheophyta</taxon>
        <taxon>Spermatophyta</taxon>
        <taxon>Magnoliopsida</taxon>
        <taxon>Liliopsida</taxon>
        <taxon>Poales</taxon>
        <taxon>Cyperaceae</taxon>
        <taxon>Cyperoideae</taxon>
        <taxon>Rhynchosporeae</taxon>
        <taxon>Rhynchospora</taxon>
    </lineage>
</organism>
<accession>A0AAD6EPD9</accession>
<gene>
    <name evidence="4" type="ORF">LUZ61_021027</name>
</gene>
<dbReference type="Gene3D" id="1.25.40.10">
    <property type="entry name" value="Tetratricopeptide repeat domain"/>
    <property type="match status" value="1"/>
</dbReference>
<dbReference type="PANTHER" id="PTHR47329:SF1">
    <property type="entry name" value="OS05G0129900 PROTEIN"/>
    <property type="match status" value="1"/>
</dbReference>
<reference evidence="4 5" key="1">
    <citation type="journal article" date="2022" name="Cell">
        <title>Repeat-based holocentromeres influence genome architecture and karyotype evolution.</title>
        <authorList>
            <person name="Hofstatter P.G."/>
            <person name="Thangavel G."/>
            <person name="Lux T."/>
            <person name="Neumann P."/>
            <person name="Vondrak T."/>
            <person name="Novak P."/>
            <person name="Zhang M."/>
            <person name="Costa L."/>
            <person name="Castellani M."/>
            <person name="Scott A."/>
            <person name="Toegelov H."/>
            <person name="Fuchs J."/>
            <person name="Mata-Sucre Y."/>
            <person name="Dias Y."/>
            <person name="Vanzela A.L.L."/>
            <person name="Huettel B."/>
            <person name="Almeida C.C.S."/>
            <person name="Simkova H."/>
            <person name="Souza G."/>
            <person name="Pedrosa-Harand A."/>
            <person name="Macas J."/>
            <person name="Mayer K.F.X."/>
            <person name="Houben A."/>
            <person name="Marques A."/>
        </authorList>
    </citation>
    <scope>NUCLEOTIDE SEQUENCE [LARGE SCALE GENOMIC DNA]</scope>
    <source>
        <strain evidence="4">RhyTen1mFocal</strain>
    </source>
</reference>
<dbReference type="InterPro" id="IPR011990">
    <property type="entry name" value="TPR-like_helical_dom_sf"/>
</dbReference>
<dbReference type="AlphaFoldDB" id="A0AAD6EPD9"/>
<dbReference type="Pfam" id="PF00515">
    <property type="entry name" value="TPR_1"/>
    <property type="match status" value="1"/>
</dbReference>
<dbReference type="InterPro" id="IPR025986">
    <property type="entry name" value="RPAP3-like_C"/>
</dbReference>
<evidence type="ECO:0000313" key="5">
    <source>
        <dbReference type="Proteomes" id="UP001210211"/>
    </source>
</evidence>
<dbReference type="SMART" id="SM00028">
    <property type="entry name" value="TPR"/>
    <property type="match status" value="3"/>
</dbReference>
<evidence type="ECO:0000313" key="4">
    <source>
        <dbReference type="EMBL" id="KAJ3691863.1"/>
    </source>
</evidence>
<feature type="repeat" description="TPR" evidence="1">
    <location>
        <begin position="123"/>
        <end position="156"/>
    </location>
</feature>
<dbReference type="Proteomes" id="UP001210211">
    <property type="component" value="Unassembled WGS sequence"/>
</dbReference>
<dbReference type="PANTHER" id="PTHR47329">
    <property type="entry name" value="OS05G0129900 PROTEIN"/>
    <property type="match status" value="1"/>
</dbReference>
<dbReference type="SUPFAM" id="SSF48452">
    <property type="entry name" value="TPR-like"/>
    <property type="match status" value="1"/>
</dbReference>
<sequence length="460" mass="51794">MNDQTKSAGRPGWFATVVTTQHNTTQVPRHSRQSSQSLLRLFVRTCPSARNPKWPSPILIFMADAEAEQVKDTTPTNNDKRNSLNFQGFLDRFDGWDGLLQGNAKSTARGYSSYSPAEAIPDATSEKELGNEYFKQKKFNEAIDCYSRSIALSPTAVAFANRAMAFLKIKRFEEAETDCTEALNLDDRYVKAYSRRATARKELGKLKEAMEDAEFAVSIEPNTQELRKQYDDVKALYMKEMMANKSSATKKSLIPEVHQSSKKAPENAKTTTATGTDARAHESPLISIQESKFAEDSNKKSTQANSSRRNEMKQSVEDLASRAVSQFSANNNKSISAPKSAYEFEVSWRALSDDHQRQAQLLKMISPDSLPQIFKNALSASLLVDIIKCTSTFFREDTELAISILDNLAKVPRFDMISMCLSPFDRTEVRRIWNEVFCAEAVPVHHVETLTRLGSKYLRE</sequence>
<evidence type="ECO:0000256" key="2">
    <source>
        <dbReference type="SAM" id="MobiDB-lite"/>
    </source>
</evidence>
<protein>
    <recommendedName>
        <fullName evidence="3">RNA-polymerase II-associated protein 3-like C-terminal domain-containing protein</fullName>
    </recommendedName>
</protein>
<dbReference type="Pfam" id="PF13877">
    <property type="entry name" value="RPAP3_C"/>
    <property type="match status" value="1"/>
</dbReference>
<evidence type="ECO:0000256" key="1">
    <source>
        <dbReference type="PROSITE-ProRule" id="PRU00339"/>
    </source>
</evidence>
<feature type="compositionally biased region" description="Basic and acidic residues" evidence="2">
    <location>
        <begin position="308"/>
        <end position="317"/>
    </location>
</feature>
<dbReference type="InterPro" id="IPR019734">
    <property type="entry name" value="TPR_rpt"/>
</dbReference>